<evidence type="ECO:0000313" key="4">
    <source>
        <dbReference type="Proteomes" id="UP001199106"/>
    </source>
</evidence>
<evidence type="ECO:0000313" key="3">
    <source>
        <dbReference type="EMBL" id="KAG9187967.1"/>
    </source>
</evidence>
<dbReference type="Proteomes" id="UP001199106">
    <property type="component" value="Unassembled WGS sequence"/>
</dbReference>
<dbReference type="Pfam" id="PF00106">
    <property type="entry name" value="adh_short"/>
    <property type="match status" value="1"/>
</dbReference>
<dbReference type="PANTHER" id="PTHR43658">
    <property type="entry name" value="SHORT-CHAIN DEHYDROGENASE/REDUCTASE"/>
    <property type="match status" value="1"/>
</dbReference>
<dbReference type="GO" id="GO:0016491">
    <property type="term" value="F:oxidoreductase activity"/>
    <property type="evidence" value="ECO:0007669"/>
    <property type="project" value="UniProtKB-KW"/>
</dbReference>
<gene>
    <name evidence="3" type="ORF">G6011_01890</name>
</gene>
<keyword evidence="1" id="KW-0560">Oxidoreductase</keyword>
<evidence type="ECO:0000259" key="2">
    <source>
        <dbReference type="SMART" id="SM00822"/>
    </source>
</evidence>
<feature type="domain" description="Ketoreductase" evidence="2">
    <location>
        <begin position="6"/>
        <end position="194"/>
    </location>
</feature>
<organism evidence="3 4">
    <name type="scientific">Alternaria panax</name>
    <dbReference type="NCBI Taxonomy" id="48097"/>
    <lineage>
        <taxon>Eukaryota</taxon>
        <taxon>Fungi</taxon>
        <taxon>Dikarya</taxon>
        <taxon>Ascomycota</taxon>
        <taxon>Pezizomycotina</taxon>
        <taxon>Dothideomycetes</taxon>
        <taxon>Pleosporomycetidae</taxon>
        <taxon>Pleosporales</taxon>
        <taxon>Pleosporineae</taxon>
        <taxon>Pleosporaceae</taxon>
        <taxon>Alternaria</taxon>
        <taxon>Alternaria sect. Panax</taxon>
    </lineage>
</organism>
<dbReference type="InterPro" id="IPR002347">
    <property type="entry name" value="SDR_fam"/>
</dbReference>
<dbReference type="SMART" id="SM00822">
    <property type="entry name" value="PKS_KR"/>
    <property type="match status" value="1"/>
</dbReference>
<dbReference type="SUPFAM" id="SSF51735">
    <property type="entry name" value="NAD(P)-binding Rossmann-fold domains"/>
    <property type="match status" value="1"/>
</dbReference>
<accession>A0AAD4FDR0</accession>
<dbReference type="Gene3D" id="3.40.50.720">
    <property type="entry name" value="NAD(P)-binding Rossmann-like Domain"/>
    <property type="match status" value="1"/>
</dbReference>
<sequence>MKITDRTFLISGGASGLGLATARALHQQGAYVSLLDLNAGNGSKIASELGSRAKFFEADVTDTSAIAAAVSGTVAWVAETGKPIGGVVAGAGVGLPGLIIDKKNEPLSIESIDFVLNINLRGTLDLIRQTLPHMTTTTPSTPDGSRGVIIMIASSAAFDGQMGQVAYAVASLTLPLARDLSKYGIRAVTIAPSMFDSAMTAMMSDKVKASLEKSMEFPRRAGLPEEFARLVVECVGNEMLNGTVLRLDGAMRMPARL</sequence>
<dbReference type="AlphaFoldDB" id="A0AAD4FDR0"/>
<dbReference type="PANTHER" id="PTHR43658:SF8">
    <property type="entry name" value="17-BETA-HYDROXYSTEROID DEHYDROGENASE 14-RELATED"/>
    <property type="match status" value="1"/>
</dbReference>
<dbReference type="PRINTS" id="PR00081">
    <property type="entry name" value="GDHRDH"/>
</dbReference>
<keyword evidence="4" id="KW-1185">Reference proteome</keyword>
<dbReference type="InterPro" id="IPR057326">
    <property type="entry name" value="KR_dom"/>
</dbReference>
<dbReference type="InterPro" id="IPR036291">
    <property type="entry name" value="NAD(P)-bd_dom_sf"/>
</dbReference>
<protein>
    <recommendedName>
        <fullName evidence="2">Ketoreductase domain-containing protein</fullName>
    </recommendedName>
</protein>
<proteinExistence type="predicted"/>
<name>A0AAD4FDR0_9PLEO</name>
<dbReference type="EMBL" id="JAANER010000006">
    <property type="protein sequence ID" value="KAG9187967.1"/>
    <property type="molecule type" value="Genomic_DNA"/>
</dbReference>
<comment type="caution">
    <text evidence="3">The sequence shown here is derived from an EMBL/GenBank/DDBJ whole genome shotgun (WGS) entry which is preliminary data.</text>
</comment>
<evidence type="ECO:0000256" key="1">
    <source>
        <dbReference type="ARBA" id="ARBA00023002"/>
    </source>
</evidence>
<reference evidence="3" key="1">
    <citation type="submission" date="2021-07" db="EMBL/GenBank/DDBJ databases">
        <title>Genome Resource of American Ginseng Black Spot Pathogen Alternaria panax.</title>
        <authorList>
            <person name="Qiu C."/>
            <person name="Wang W."/>
            <person name="Liu Z."/>
        </authorList>
    </citation>
    <scope>NUCLEOTIDE SEQUENCE</scope>
    <source>
        <strain evidence="3">BNCC115425</strain>
    </source>
</reference>